<keyword evidence="2" id="KW-1185">Reference proteome</keyword>
<accession>A0A1G7N6R9</accession>
<reference evidence="1 2" key="1">
    <citation type="submission" date="2016-10" db="EMBL/GenBank/DDBJ databases">
        <authorList>
            <person name="de Groot N.N."/>
        </authorList>
    </citation>
    <scope>NUCLEOTIDE SEQUENCE [LARGE SCALE GENOMIC DNA]</scope>
    <source>
        <strain evidence="1 2">BH539</strain>
    </source>
</reference>
<dbReference type="AlphaFoldDB" id="A0A1G7N6R9"/>
<dbReference type="Proteomes" id="UP000198641">
    <property type="component" value="Unassembled WGS sequence"/>
</dbReference>
<dbReference type="STRING" id="284577.SAMN05216571_101256"/>
<evidence type="ECO:0000313" key="2">
    <source>
        <dbReference type="Proteomes" id="UP000198641"/>
    </source>
</evidence>
<dbReference type="EMBL" id="FNCI01000001">
    <property type="protein sequence ID" value="SDF69646.1"/>
    <property type="molecule type" value="Genomic_DNA"/>
</dbReference>
<gene>
    <name evidence="1" type="ORF">SAMN05216571_101256</name>
</gene>
<sequence>MCPWADVLYAMDRKWWQVMQPVFHGECVSIAGNIIGVQKTRAPKGGNSGAGAMLLARHRGASRIILLGYDCQYGRDGKRHWHGDHCKGLGNANSLPKFYGQFQEAAGMLADVEVINASRETALDLWPRMSLEEALDGEARVCAA</sequence>
<protein>
    <submittedName>
        <fullName evidence="1">Uncharacterized protein</fullName>
    </submittedName>
</protein>
<name>A0A1G7N6R9_9GAMM</name>
<evidence type="ECO:0000313" key="1">
    <source>
        <dbReference type="EMBL" id="SDF69646.1"/>
    </source>
</evidence>
<organism evidence="1 2">
    <name type="scientific">Onishia taeanensis</name>
    <dbReference type="NCBI Taxonomy" id="284577"/>
    <lineage>
        <taxon>Bacteria</taxon>
        <taxon>Pseudomonadati</taxon>
        <taxon>Pseudomonadota</taxon>
        <taxon>Gammaproteobacteria</taxon>
        <taxon>Oceanospirillales</taxon>
        <taxon>Halomonadaceae</taxon>
        <taxon>Onishia</taxon>
    </lineage>
</organism>
<proteinExistence type="predicted"/>